<dbReference type="EMBL" id="CP001661">
    <property type="protein sequence ID" value="ACT18529.1"/>
    <property type="molecule type" value="Genomic_DNA"/>
</dbReference>
<dbReference type="InterPro" id="IPR027268">
    <property type="entry name" value="Peptidase_M4/M1_CTD_sf"/>
</dbReference>
<dbReference type="GO" id="GO:0016020">
    <property type="term" value="C:membrane"/>
    <property type="evidence" value="ECO:0007669"/>
    <property type="project" value="TreeGrafter"/>
</dbReference>
<protein>
    <submittedName>
        <fullName evidence="2">Peptidase M1 membrane alanine aminopeptidase</fullName>
    </submittedName>
</protein>
<dbReference type="PANTHER" id="PTHR11533">
    <property type="entry name" value="PROTEASE M1 ZINC METALLOPROTEASE"/>
    <property type="match status" value="1"/>
</dbReference>
<dbReference type="STRING" id="443144.GM21_2487"/>
<dbReference type="GO" id="GO:0008270">
    <property type="term" value="F:zinc ion binding"/>
    <property type="evidence" value="ECO:0007669"/>
    <property type="project" value="InterPro"/>
</dbReference>
<keyword evidence="2" id="KW-0645">Protease</keyword>
<dbReference type="GO" id="GO:0042277">
    <property type="term" value="F:peptide binding"/>
    <property type="evidence" value="ECO:0007669"/>
    <property type="project" value="TreeGrafter"/>
</dbReference>
<dbReference type="GO" id="GO:0005615">
    <property type="term" value="C:extracellular space"/>
    <property type="evidence" value="ECO:0007669"/>
    <property type="project" value="TreeGrafter"/>
</dbReference>
<keyword evidence="2" id="KW-0378">Hydrolase</keyword>
<keyword evidence="2" id="KW-0031">Aminopeptidase</keyword>
<dbReference type="Gene3D" id="1.10.390.10">
    <property type="entry name" value="Neutral Protease Domain 2"/>
    <property type="match status" value="1"/>
</dbReference>
<dbReference type="KEGG" id="gem:GM21_2487"/>
<dbReference type="SUPFAM" id="SSF55486">
    <property type="entry name" value="Metalloproteases ('zincins'), catalytic domain"/>
    <property type="match status" value="1"/>
</dbReference>
<feature type="domain" description="Peptidase M1 membrane alanine aminopeptidase" evidence="1">
    <location>
        <begin position="295"/>
        <end position="435"/>
    </location>
</feature>
<dbReference type="InterPro" id="IPR014782">
    <property type="entry name" value="Peptidase_M1_dom"/>
</dbReference>
<evidence type="ECO:0000259" key="1">
    <source>
        <dbReference type="Pfam" id="PF01433"/>
    </source>
</evidence>
<proteinExistence type="predicted"/>
<dbReference type="HOGENOM" id="CLU_014353_0_0_7"/>
<sequence>MSAGGRVKILLICSAMVLIAVAGRGVAGGAESGPRVKVQEISISLEPERHLVVGQSSIVFEHGAERVSLRLAETARVESARAAGKEIPFSFARGVLVLELPQGDSVTITVSYRAEFNDPVSRNPAAAEDPSYGVSAAITSKGTFLGGGSHWYPVPSQVPLSRKISIIAPAGIEGITNGARILRETSGGVTKSVWQESRPVGVPSVSAGPYLVEERQAAGVRLYSYLYRDNANLAPRYLDAAAKYLSFYQGLFGLYPFEKFAIVENFFPTGYGFPSFTLLGGTVIRLPFIADTSLPHEIVHSWWGNGIDVDLSQGNWCEGLVTYLADYLLKERRSPAEALEYRKQLLIDYASLVTAENDFPLTSFVSRNDPASRAIGYGKGAMLFHMIRSQIGDDAFFNALRAMARDRMYGSASWNDLAAVFSRSAGRDLSPWLGEWLSRPGGPRLTFSQVEKKRQGEGWLVTGTILQSSPSFDVRLPLTLETESGAIETVLPVPDQNSARFAISTSVPPKRLLLDPGASIFRIISHAEIPATVNSIKGSTSLVGVMTKNCQAPPELFKAMLASLSQADARVLIESALDPAQALSDDLVFCGMPQNLSLPQIPQQVSTTYKSTIASAGDDSLLFVVLKRHSPRTGVVALFQPESRVAAEKYAGKITHYGKYGFLIFSAGSIRNKGTGTADVEGGSINLSN</sequence>
<dbReference type="InterPro" id="IPR050344">
    <property type="entry name" value="Peptidase_M1_aminopeptidases"/>
</dbReference>
<accession>C6DZY5</accession>
<dbReference type="GO" id="GO:0005737">
    <property type="term" value="C:cytoplasm"/>
    <property type="evidence" value="ECO:0007669"/>
    <property type="project" value="TreeGrafter"/>
</dbReference>
<dbReference type="GO" id="GO:0070006">
    <property type="term" value="F:metalloaminopeptidase activity"/>
    <property type="evidence" value="ECO:0007669"/>
    <property type="project" value="TreeGrafter"/>
</dbReference>
<dbReference type="Pfam" id="PF01433">
    <property type="entry name" value="Peptidase_M1"/>
    <property type="match status" value="1"/>
</dbReference>
<name>C6DZY5_GEOSM</name>
<reference evidence="2" key="1">
    <citation type="submission" date="2009-07" db="EMBL/GenBank/DDBJ databases">
        <title>Complete sequence of Geobacter sp. M21.</title>
        <authorList>
            <consortium name="US DOE Joint Genome Institute"/>
            <person name="Lucas S."/>
            <person name="Copeland A."/>
            <person name="Lapidus A."/>
            <person name="Glavina del Rio T."/>
            <person name="Dalin E."/>
            <person name="Tice H."/>
            <person name="Bruce D."/>
            <person name="Goodwin L."/>
            <person name="Pitluck S."/>
            <person name="Saunders E."/>
            <person name="Brettin T."/>
            <person name="Detter J.C."/>
            <person name="Han C."/>
            <person name="Larimer F."/>
            <person name="Land M."/>
            <person name="Hauser L."/>
            <person name="Kyrpides N."/>
            <person name="Ovchinnikova G."/>
            <person name="Lovley D."/>
        </authorList>
    </citation>
    <scope>NUCLEOTIDE SEQUENCE [LARGE SCALE GENOMIC DNA]</scope>
    <source>
        <strain evidence="2">M21</strain>
    </source>
</reference>
<gene>
    <name evidence="2" type="ordered locus">GM21_2487</name>
</gene>
<evidence type="ECO:0000313" key="2">
    <source>
        <dbReference type="EMBL" id="ACT18529.1"/>
    </source>
</evidence>
<dbReference type="PANTHER" id="PTHR11533:SF174">
    <property type="entry name" value="PUROMYCIN-SENSITIVE AMINOPEPTIDASE-RELATED"/>
    <property type="match status" value="1"/>
</dbReference>
<dbReference type="GO" id="GO:0043171">
    <property type="term" value="P:peptide catabolic process"/>
    <property type="evidence" value="ECO:0007669"/>
    <property type="project" value="TreeGrafter"/>
</dbReference>
<dbReference type="AlphaFoldDB" id="C6DZY5"/>
<dbReference type="eggNOG" id="COG0308">
    <property type="taxonomic scope" value="Bacteria"/>
</dbReference>
<organism evidence="2">
    <name type="scientific">Geobacter sp. (strain M21)</name>
    <dbReference type="NCBI Taxonomy" id="443144"/>
    <lineage>
        <taxon>Bacteria</taxon>
        <taxon>Pseudomonadati</taxon>
        <taxon>Thermodesulfobacteriota</taxon>
        <taxon>Desulfuromonadia</taxon>
        <taxon>Geobacterales</taxon>
        <taxon>Geobacteraceae</taxon>
        <taxon>Geobacter</taxon>
    </lineage>
</organism>